<protein>
    <submittedName>
        <fullName evidence="2">Uncharacterized protein</fullName>
    </submittedName>
</protein>
<organism evidence="2 3">
    <name type="scientific">Trachymyrmex cornetzi</name>
    <dbReference type="NCBI Taxonomy" id="471704"/>
    <lineage>
        <taxon>Eukaryota</taxon>
        <taxon>Metazoa</taxon>
        <taxon>Ecdysozoa</taxon>
        <taxon>Arthropoda</taxon>
        <taxon>Hexapoda</taxon>
        <taxon>Insecta</taxon>
        <taxon>Pterygota</taxon>
        <taxon>Neoptera</taxon>
        <taxon>Endopterygota</taxon>
        <taxon>Hymenoptera</taxon>
        <taxon>Apocrita</taxon>
        <taxon>Aculeata</taxon>
        <taxon>Formicoidea</taxon>
        <taxon>Formicidae</taxon>
        <taxon>Myrmicinae</taxon>
        <taxon>Trachymyrmex</taxon>
    </lineage>
</organism>
<proteinExistence type="predicted"/>
<dbReference type="EMBL" id="KQ980899">
    <property type="protein sequence ID" value="KYN11720.1"/>
    <property type="molecule type" value="Genomic_DNA"/>
</dbReference>
<keyword evidence="1" id="KW-0472">Membrane</keyword>
<gene>
    <name evidence="2" type="ORF">ALC57_16119</name>
</gene>
<evidence type="ECO:0000313" key="3">
    <source>
        <dbReference type="Proteomes" id="UP000078492"/>
    </source>
</evidence>
<dbReference type="AlphaFoldDB" id="A0A151IVI9"/>
<sequence>MNSYSRPELRLLTVASVIFLERIFMVLHSDVSVGLYLRKKSRFHITCEKGALLLLSKCHK</sequence>
<feature type="transmembrane region" description="Helical" evidence="1">
    <location>
        <begin position="12"/>
        <end position="37"/>
    </location>
</feature>
<keyword evidence="1" id="KW-1133">Transmembrane helix</keyword>
<keyword evidence="3" id="KW-1185">Reference proteome</keyword>
<reference evidence="2 3" key="1">
    <citation type="submission" date="2015-09" db="EMBL/GenBank/DDBJ databases">
        <title>Trachymyrmex cornetzi WGS genome.</title>
        <authorList>
            <person name="Nygaard S."/>
            <person name="Hu H."/>
            <person name="Boomsma J."/>
            <person name="Zhang G."/>
        </authorList>
    </citation>
    <scope>NUCLEOTIDE SEQUENCE [LARGE SCALE GENOMIC DNA]</scope>
    <source>
        <strain evidence="2">Tcor2-1</strain>
        <tissue evidence="2">Whole body</tissue>
    </source>
</reference>
<name>A0A151IVI9_9HYME</name>
<accession>A0A151IVI9</accession>
<evidence type="ECO:0000313" key="2">
    <source>
        <dbReference type="EMBL" id="KYN11720.1"/>
    </source>
</evidence>
<evidence type="ECO:0000256" key="1">
    <source>
        <dbReference type="SAM" id="Phobius"/>
    </source>
</evidence>
<dbReference type="Proteomes" id="UP000078492">
    <property type="component" value="Unassembled WGS sequence"/>
</dbReference>
<keyword evidence="1" id="KW-0812">Transmembrane</keyword>